<dbReference type="Proteomes" id="UP000241769">
    <property type="component" value="Unassembled WGS sequence"/>
</dbReference>
<feature type="coiled-coil region" evidence="1">
    <location>
        <begin position="571"/>
        <end position="605"/>
    </location>
</feature>
<gene>
    <name evidence="3" type="ORF">PROFUN_03064</name>
</gene>
<feature type="region of interest" description="Disordered" evidence="2">
    <location>
        <begin position="655"/>
        <end position="675"/>
    </location>
</feature>
<dbReference type="Gene3D" id="1.10.287.1490">
    <property type="match status" value="1"/>
</dbReference>
<evidence type="ECO:0000313" key="3">
    <source>
        <dbReference type="EMBL" id="PRP86077.1"/>
    </source>
</evidence>
<reference evidence="3 4" key="1">
    <citation type="journal article" date="2018" name="Genome Biol. Evol.">
        <title>Multiple Roots of Fruiting Body Formation in Amoebozoa.</title>
        <authorList>
            <person name="Hillmann F."/>
            <person name="Forbes G."/>
            <person name="Novohradska S."/>
            <person name="Ferling I."/>
            <person name="Riege K."/>
            <person name="Groth M."/>
            <person name="Westermann M."/>
            <person name="Marz M."/>
            <person name="Spaller T."/>
            <person name="Winckler T."/>
            <person name="Schaap P."/>
            <person name="Glockner G."/>
        </authorList>
    </citation>
    <scope>NUCLEOTIDE SEQUENCE [LARGE SCALE GENOMIC DNA]</scope>
    <source>
        <strain evidence="3 4">Jena</strain>
    </source>
</reference>
<dbReference type="AlphaFoldDB" id="A0A2P6NQ43"/>
<accession>A0A2P6NQ43</accession>
<organism evidence="3 4">
    <name type="scientific">Planoprotostelium fungivorum</name>
    <dbReference type="NCBI Taxonomy" id="1890364"/>
    <lineage>
        <taxon>Eukaryota</taxon>
        <taxon>Amoebozoa</taxon>
        <taxon>Evosea</taxon>
        <taxon>Variosea</taxon>
        <taxon>Cavosteliida</taxon>
        <taxon>Cavosteliaceae</taxon>
        <taxon>Planoprotostelium</taxon>
    </lineage>
</organism>
<keyword evidence="4" id="KW-1185">Reference proteome</keyword>
<evidence type="ECO:0000313" key="4">
    <source>
        <dbReference type="Proteomes" id="UP000241769"/>
    </source>
</evidence>
<keyword evidence="1" id="KW-0175">Coiled coil</keyword>
<dbReference type="STRING" id="1890364.A0A2P6NQ43"/>
<dbReference type="PANTHER" id="PTHR23159:SF31">
    <property type="entry name" value="CENTROSOME-ASSOCIATED PROTEIN CEP250 ISOFORM X1"/>
    <property type="match status" value="1"/>
</dbReference>
<dbReference type="EMBL" id="MDYQ01000035">
    <property type="protein sequence ID" value="PRP86077.1"/>
    <property type="molecule type" value="Genomic_DNA"/>
</dbReference>
<sequence>MSSFFKTLGKGSRKEPTKTVETFVETETTADEVDSIIQEENNLQEQVNLLLTQLGQRLRTEINTYNQQISGESEESVKLEEFKTTINTLLTDLSSRFAYTTSQSAKQSVELKAILDLYNQLVQTVQSERDHLNRLRNAYETDINALQNALKQSDNRVYLEKSEAERQTEETQKALDLIDQLKNALAQANQERDDAAREADRLNQTLSDIEARHARDTEQLRAESIQLANALNAANEHSAALEDENNDLFNQAQQDEKDITDLTSLSDRLQAELEAKVAALENLEKERHEQGTDLDGLENDLRQYEEENNSLKRNNETLHAEIEQYRTDRARLDEINAAHAQAQVELRKLNKQIEAMKAELDDAMNNSENLQEAKDKAFDDMNTIKEEFETVNTDMRNMVVAHKILEDEKVRLDAENAQLREELDDLYNAEEENGALKKDAQDKADMIKNIENRLVVLTNDNAALQARLNELEGVEEDYNEALQSSDQTYQHFVRAKEQLLELIAWAKQEHTRAELESVREDPTDPLSTLKHIFATLKLVHLAKSEAYNALAEREVTIASQLATIKGDLVETKRKNRGLAELEATYDELEKRYMELQVTHASTVNQLELQAATIETYRLRVIELEGFVEEFHQRSGVVGEASPIAKKRKMVTGTPVQRGFDYGKSPYTPATRRSTANVSNINPEPIVIGTPIATVVPTATVVSVVEQTVIQEEVVVPKKKKVTKKKTVTENDDGESSVSEAESTTRTSSRKTRTATRN</sequence>
<dbReference type="InParanoid" id="A0A2P6NQ43"/>
<comment type="caution">
    <text evidence="3">The sequence shown here is derived from an EMBL/GenBank/DDBJ whole genome shotgun (WGS) entry which is preliminary data.</text>
</comment>
<feature type="coiled-coil region" evidence="1">
    <location>
        <begin position="118"/>
        <end position="516"/>
    </location>
</feature>
<feature type="region of interest" description="Disordered" evidence="2">
    <location>
        <begin position="718"/>
        <end position="757"/>
    </location>
</feature>
<evidence type="ECO:0000256" key="2">
    <source>
        <dbReference type="SAM" id="MobiDB-lite"/>
    </source>
</evidence>
<dbReference type="OrthoDB" id="5984396at2759"/>
<dbReference type="PANTHER" id="PTHR23159">
    <property type="entry name" value="CENTROSOMAL PROTEIN 2"/>
    <property type="match status" value="1"/>
</dbReference>
<name>A0A2P6NQ43_9EUKA</name>
<evidence type="ECO:0000256" key="1">
    <source>
        <dbReference type="SAM" id="Coils"/>
    </source>
</evidence>
<feature type="compositionally biased region" description="Low complexity" evidence="2">
    <location>
        <begin position="735"/>
        <end position="746"/>
    </location>
</feature>
<proteinExistence type="predicted"/>
<feature type="compositionally biased region" description="Basic residues" evidence="2">
    <location>
        <begin position="747"/>
        <end position="757"/>
    </location>
</feature>
<protein>
    <submittedName>
        <fullName evidence="3">Uncharacterized protein</fullName>
    </submittedName>
</protein>